<sequence length="181" mass="19839">MKKVNLLFVALILILVGCSSKVSNEVNPKGTVKAGVEQKTASPKSSSEKNGYKLKINGVSIAMNAKAAPIIKQLGKEKNYFEAPSCAFQGLEKTYSYNGFDLNTFEKDGVDYVVGIAFTDDTIATTEGVSLFAKKEEVLQKYGNGYKQKNNSYTYKADGTNLIFLIENNEVSSIEYRGTLE</sequence>
<feature type="chain" id="PRO_5038065067" description="Lipoprotein" evidence="1">
    <location>
        <begin position="25"/>
        <end position="181"/>
    </location>
</feature>
<proteinExistence type="predicted"/>
<dbReference type="PROSITE" id="PS51257">
    <property type="entry name" value="PROKAR_LIPOPROTEIN"/>
    <property type="match status" value="1"/>
</dbReference>
<reference evidence="2" key="1">
    <citation type="submission" date="2021-04" db="EMBL/GenBank/DDBJ databases">
        <title>Genome seq and assembly of Bacillus sp.</title>
        <authorList>
            <person name="Chhetri G."/>
        </authorList>
    </citation>
    <scope>NUCLEOTIDE SEQUENCE</scope>
    <source>
        <strain evidence="2">RG28</strain>
    </source>
</reference>
<organism evidence="2 3">
    <name type="scientific">Gottfriedia endophytica</name>
    <dbReference type="NCBI Taxonomy" id="2820819"/>
    <lineage>
        <taxon>Bacteria</taxon>
        <taxon>Bacillati</taxon>
        <taxon>Bacillota</taxon>
        <taxon>Bacilli</taxon>
        <taxon>Bacillales</taxon>
        <taxon>Bacillaceae</taxon>
        <taxon>Gottfriedia</taxon>
    </lineage>
</organism>
<accession>A0A940NQC8</accession>
<protein>
    <recommendedName>
        <fullName evidence="4">Lipoprotein</fullName>
    </recommendedName>
</protein>
<gene>
    <name evidence="2" type="ORF">J5Y03_14450</name>
</gene>
<evidence type="ECO:0000313" key="2">
    <source>
        <dbReference type="EMBL" id="MBP0726359.1"/>
    </source>
</evidence>
<keyword evidence="1" id="KW-0732">Signal</keyword>
<name>A0A940NQC8_9BACI</name>
<evidence type="ECO:0000313" key="3">
    <source>
        <dbReference type="Proteomes" id="UP000682134"/>
    </source>
</evidence>
<dbReference type="Proteomes" id="UP000682134">
    <property type="component" value="Unassembled WGS sequence"/>
</dbReference>
<keyword evidence="3" id="KW-1185">Reference proteome</keyword>
<dbReference type="AlphaFoldDB" id="A0A940NQC8"/>
<evidence type="ECO:0008006" key="4">
    <source>
        <dbReference type="Google" id="ProtNLM"/>
    </source>
</evidence>
<dbReference type="RefSeq" id="WP_209406699.1">
    <property type="nucleotide sequence ID" value="NZ_JAGIYQ010000010.1"/>
</dbReference>
<comment type="caution">
    <text evidence="2">The sequence shown here is derived from an EMBL/GenBank/DDBJ whole genome shotgun (WGS) entry which is preliminary data.</text>
</comment>
<dbReference type="EMBL" id="JAGIYQ010000010">
    <property type="protein sequence ID" value="MBP0726359.1"/>
    <property type="molecule type" value="Genomic_DNA"/>
</dbReference>
<feature type="signal peptide" evidence="1">
    <location>
        <begin position="1"/>
        <end position="24"/>
    </location>
</feature>
<evidence type="ECO:0000256" key="1">
    <source>
        <dbReference type="SAM" id="SignalP"/>
    </source>
</evidence>